<dbReference type="GO" id="GO:0000724">
    <property type="term" value="P:double-strand break repair via homologous recombination"/>
    <property type="evidence" value="ECO:0007669"/>
    <property type="project" value="TreeGrafter"/>
</dbReference>
<organism evidence="8 9">
    <name type="scientific">Puccinia coronata f. sp. avenae</name>
    <dbReference type="NCBI Taxonomy" id="200324"/>
    <lineage>
        <taxon>Eukaryota</taxon>
        <taxon>Fungi</taxon>
        <taxon>Dikarya</taxon>
        <taxon>Basidiomycota</taxon>
        <taxon>Pucciniomycotina</taxon>
        <taxon>Pucciniomycetes</taxon>
        <taxon>Pucciniales</taxon>
        <taxon>Pucciniaceae</taxon>
        <taxon>Puccinia</taxon>
    </lineage>
</organism>
<dbReference type="EMBL" id="PGCJ01000993">
    <property type="protein sequence ID" value="PLW12120.1"/>
    <property type="molecule type" value="Genomic_DNA"/>
</dbReference>
<dbReference type="AlphaFoldDB" id="A0A2N5SFT2"/>
<evidence type="ECO:0000256" key="1">
    <source>
        <dbReference type="ARBA" id="ARBA00005446"/>
    </source>
</evidence>
<evidence type="ECO:0000256" key="2">
    <source>
        <dbReference type="ARBA" id="ARBA00023125"/>
    </source>
</evidence>
<keyword evidence="3" id="KW-0413">Isomerase</keyword>
<dbReference type="Proteomes" id="UP000235388">
    <property type="component" value="Unassembled WGS sequence"/>
</dbReference>
<evidence type="ECO:0000256" key="3">
    <source>
        <dbReference type="ARBA" id="ARBA00023235"/>
    </source>
</evidence>
<evidence type="ECO:0000259" key="7">
    <source>
        <dbReference type="Pfam" id="PF00271"/>
    </source>
</evidence>
<keyword evidence="9" id="KW-1185">Reference proteome</keyword>
<reference evidence="8 9" key="1">
    <citation type="submission" date="2017-11" db="EMBL/GenBank/DDBJ databases">
        <title>De novo assembly and phasing of dikaryotic genomes from two isolates of Puccinia coronata f. sp. avenae, the causal agent of oat crown rust.</title>
        <authorList>
            <person name="Miller M.E."/>
            <person name="Zhang Y."/>
            <person name="Omidvar V."/>
            <person name="Sperschneider J."/>
            <person name="Schwessinger B."/>
            <person name="Raley C."/>
            <person name="Palmer J.M."/>
            <person name="Garnica D."/>
            <person name="Upadhyaya N."/>
            <person name="Rathjen J."/>
            <person name="Taylor J.M."/>
            <person name="Park R.F."/>
            <person name="Dodds P.N."/>
            <person name="Hirsch C.D."/>
            <person name="Kianian S.F."/>
            <person name="Figueroa M."/>
        </authorList>
    </citation>
    <scope>NUCLEOTIDE SEQUENCE [LARGE SCALE GENOMIC DNA]</scope>
    <source>
        <strain evidence="8">12NC29</strain>
    </source>
</reference>
<dbReference type="Pfam" id="PF00271">
    <property type="entry name" value="Helicase_C"/>
    <property type="match status" value="1"/>
</dbReference>
<evidence type="ECO:0000313" key="9">
    <source>
        <dbReference type="Proteomes" id="UP000235388"/>
    </source>
</evidence>
<evidence type="ECO:0000313" key="8">
    <source>
        <dbReference type="EMBL" id="PLW12120.1"/>
    </source>
</evidence>
<dbReference type="GO" id="GO:0043138">
    <property type="term" value="F:3'-5' DNA helicase activity"/>
    <property type="evidence" value="ECO:0007669"/>
    <property type="project" value="UniProtKB-EC"/>
</dbReference>
<dbReference type="Gene3D" id="3.40.50.300">
    <property type="entry name" value="P-loop containing nucleotide triphosphate hydrolases"/>
    <property type="match status" value="1"/>
</dbReference>
<evidence type="ECO:0000256" key="5">
    <source>
        <dbReference type="ARBA" id="ARBA00034808"/>
    </source>
</evidence>
<dbReference type="GO" id="GO:0005737">
    <property type="term" value="C:cytoplasm"/>
    <property type="evidence" value="ECO:0007669"/>
    <property type="project" value="TreeGrafter"/>
</dbReference>
<feature type="compositionally biased region" description="Polar residues" evidence="6">
    <location>
        <begin position="442"/>
        <end position="453"/>
    </location>
</feature>
<proteinExistence type="inferred from homology"/>
<protein>
    <recommendedName>
        <fullName evidence="5">DNA 3'-5' helicase</fullName>
        <ecNumber evidence="5">5.6.2.4</ecNumber>
    </recommendedName>
</protein>
<dbReference type="PANTHER" id="PTHR13710">
    <property type="entry name" value="DNA HELICASE RECQ FAMILY MEMBER"/>
    <property type="match status" value="1"/>
</dbReference>
<comment type="catalytic activity">
    <reaction evidence="4">
        <text>Couples ATP hydrolysis with the unwinding of duplex DNA by translocating in the 3'-5' direction.</text>
        <dbReference type="EC" id="5.6.2.4"/>
    </reaction>
</comment>
<accession>A0A2N5SFT2</accession>
<keyword evidence="2" id="KW-0238">DNA-binding</keyword>
<dbReference type="GO" id="GO:0003677">
    <property type="term" value="F:DNA binding"/>
    <property type="evidence" value="ECO:0007669"/>
    <property type="project" value="UniProtKB-KW"/>
</dbReference>
<dbReference type="OrthoDB" id="4502122at2759"/>
<name>A0A2N5SFT2_9BASI</name>
<dbReference type="GO" id="GO:0009378">
    <property type="term" value="F:four-way junction helicase activity"/>
    <property type="evidence" value="ECO:0007669"/>
    <property type="project" value="TreeGrafter"/>
</dbReference>
<comment type="similarity">
    <text evidence="1">Belongs to the helicase family. RecQ subfamily.</text>
</comment>
<dbReference type="InterPro" id="IPR027417">
    <property type="entry name" value="P-loop_NTPase"/>
</dbReference>
<sequence>MEFTLKSADNLLRIFAPHTYTPAEQMVSTLIYSGSRNGTLQVMKVVNEARKTRLHEYEPEDKFIRHFHSCTEDNDKRLNMEDYMEGVFPVVSTSMVLGLGQNLKRVRCIIHMGRGDPSAIVQMVGRCRRGGNGGIALLPMEKERKNGKNSLTDFDDKSLRGEDTQMDALALTPVCLRVALTLDNLVGYIPMSFDDPHYQAEVAREAAANFPPCDCSNCKKSEADAIISNIQQMTVDNFHAFWKDPLSIQKDESLKVLVRKKKFTHLKPDCSYPLVVASHLAGHLELAFGLFYYETLGPEPKFLPSDFFGTAQATAIVDHINTINQHGEINTKLIEHVIGGQMFSGQVDLLGRAIKEWLQGEFFQNHLKNEAAHLRFVEDEVNQLQKQREEYLRQHAIDVKEQATKRRKTIAAQKAKMKNREAQEGIMANDAERKARSVARTKASNQKQASDSQPKAERRWKIAANKATAQENRSKREAGFLP</sequence>
<dbReference type="EC" id="5.6.2.4" evidence="5"/>
<feature type="compositionally biased region" description="Basic and acidic residues" evidence="6">
    <location>
        <begin position="472"/>
        <end position="482"/>
    </location>
</feature>
<dbReference type="GO" id="GO:0005694">
    <property type="term" value="C:chromosome"/>
    <property type="evidence" value="ECO:0007669"/>
    <property type="project" value="TreeGrafter"/>
</dbReference>
<feature type="domain" description="Helicase C-terminal" evidence="7">
    <location>
        <begin position="58"/>
        <end position="131"/>
    </location>
</feature>
<gene>
    <name evidence="8" type="ORF">PCANC_19518</name>
</gene>
<evidence type="ECO:0000256" key="6">
    <source>
        <dbReference type="SAM" id="MobiDB-lite"/>
    </source>
</evidence>
<dbReference type="PANTHER" id="PTHR13710:SF105">
    <property type="entry name" value="ATP-DEPENDENT DNA HELICASE Q1"/>
    <property type="match status" value="1"/>
</dbReference>
<feature type="region of interest" description="Disordered" evidence="6">
    <location>
        <begin position="417"/>
        <end position="482"/>
    </location>
</feature>
<evidence type="ECO:0000256" key="4">
    <source>
        <dbReference type="ARBA" id="ARBA00034617"/>
    </source>
</evidence>
<dbReference type="SUPFAM" id="SSF52540">
    <property type="entry name" value="P-loop containing nucleoside triphosphate hydrolases"/>
    <property type="match status" value="1"/>
</dbReference>
<dbReference type="InterPro" id="IPR001650">
    <property type="entry name" value="Helicase_C-like"/>
</dbReference>
<comment type="caution">
    <text evidence="8">The sequence shown here is derived from an EMBL/GenBank/DDBJ whole genome shotgun (WGS) entry which is preliminary data.</text>
</comment>